<feature type="compositionally biased region" description="Low complexity" evidence="6">
    <location>
        <begin position="109"/>
        <end position="120"/>
    </location>
</feature>
<dbReference type="GO" id="GO:0000981">
    <property type="term" value="F:DNA-binding transcription factor activity, RNA polymerase II-specific"/>
    <property type="evidence" value="ECO:0007669"/>
    <property type="project" value="TreeGrafter"/>
</dbReference>
<evidence type="ECO:0000256" key="4">
    <source>
        <dbReference type="ARBA" id="ARBA00022833"/>
    </source>
</evidence>
<feature type="domain" description="C2H2-type" evidence="7">
    <location>
        <begin position="579"/>
        <end position="607"/>
    </location>
</feature>
<feature type="domain" description="C2H2-type" evidence="7">
    <location>
        <begin position="608"/>
        <end position="635"/>
    </location>
</feature>
<feature type="compositionally biased region" description="Low complexity" evidence="6">
    <location>
        <begin position="128"/>
        <end position="138"/>
    </location>
</feature>
<dbReference type="InterPro" id="IPR036236">
    <property type="entry name" value="Znf_C2H2_sf"/>
</dbReference>
<reference evidence="8 9" key="1">
    <citation type="journal article" date="2021" name="Elife">
        <title>Chloroplast acquisition without the gene transfer in kleptoplastic sea slugs, Plakobranchus ocellatus.</title>
        <authorList>
            <person name="Maeda T."/>
            <person name="Takahashi S."/>
            <person name="Yoshida T."/>
            <person name="Shimamura S."/>
            <person name="Takaki Y."/>
            <person name="Nagai Y."/>
            <person name="Toyoda A."/>
            <person name="Suzuki Y."/>
            <person name="Arimoto A."/>
            <person name="Ishii H."/>
            <person name="Satoh N."/>
            <person name="Nishiyama T."/>
            <person name="Hasebe M."/>
            <person name="Maruyama T."/>
            <person name="Minagawa J."/>
            <person name="Obokata J."/>
            <person name="Shigenobu S."/>
        </authorList>
    </citation>
    <scope>NUCLEOTIDE SEQUENCE [LARGE SCALE GENOMIC DNA]</scope>
</reference>
<keyword evidence="1" id="KW-0479">Metal-binding</keyword>
<dbReference type="AlphaFoldDB" id="A0AAV4GSR1"/>
<feature type="region of interest" description="Disordered" evidence="6">
    <location>
        <begin position="101"/>
        <end position="193"/>
    </location>
</feature>
<proteinExistence type="predicted"/>
<dbReference type="Gene3D" id="3.30.160.60">
    <property type="entry name" value="Classic Zinc Finger"/>
    <property type="match status" value="4"/>
</dbReference>
<dbReference type="EMBL" id="BMAT01001564">
    <property type="protein sequence ID" value="GFR88314.1"/>
    <property type="molecule type" value="Genomic_DNA"/>
</dbReference>
<evidence type="ECO:0000256" key="3">
    <source>
        <dbReference type="ARBA" id="ARBA00022771"/>
    </source>
</evidence>
<dbReference type="FunFam" id="3.30.160.60:FF:000690">
    <property type="entry name" value="Zinc finger protein 354C"/>
    <property type="match status" value="1"/>
</dbReference>
<evidence type="ECO:0000256" key="5">
    <source>
        <dbReference type="PROSITE-ProRule" id="PRU00042"/>
    </source>
</evidence>
<name>A0AAV4GSR1_9GAST</name>
<keyword evidence="2" id="KW-0677">Repeat</keyword>
<feature type="region of interest" description="Disordered" evidence="6">
    <location>
        <begin position="523"/>
        <end position="573"/>
    </location>
</feature>
<dbReference type="GO" id="GO:0008270">
    <property type="term" value="F:zinc ion binding"/>
    <property type="evidence" value="ECO:0007669"/>
    <property type="project" value="UniProtKB-KW"/>
</dbReference>
<keyword evidence="4" id="KW-0862">Zinc</keyword>
<evidence type="ECO:0000313" key="9">
    <source>
        <dbReference type="Proteomes" id="UP000762676"/>
    </source>
</evidence>
<dbReference type="Proteomes" id="UP000762676">
    <property type="component" value="Unassembled WGS sequence"/>
</dbReference>
<feature type="region of interest" description="Disordered" evidence="6">
    <location>
        <begin position="1"/>
        <end position="47"/>
    </location>
</feature>
<dbReference type="PANTHER" id="PTHR23226:SF419">
    <property type="entry name" value="FI21258P1-RELATED"/>
    <property type="match status" value="1"/>
</dbReference>
<keyword evidence="3 5" id="KW-0863">Zinc-finger</keyword>
<sequence length="705" mass="79365">MTAEKPPHHHQQQQLDHQQQQGHELNVSQQQHPHQQDQQKAVSSVSSERVNQIENRFCAFRPWLLESSSTSKNNQENIVNPLTTFTDLKPLPRSSTPIQETLIAPPLSPDTTTQPQTPQKHQNRTETSAAAAASPVSHAHSESDLSHRRNHNSTPECRRSLHDDQRETTPEPRDAVVEEASSPKHRKVSQNTDLYFTRCSQKVVESSHGPPPTGVLEHGLTSSRMVEASLTHPQISLALLEACARGHQPISQELLALHNHHHQQQLLLQQQHEEQHHRQQQQQQHLQQQRLWSQEIKLARNRDNFLPINSQPFTAHQTLSKAGSSPFSGPLSAEDLLQLQQQTNIGAVPAIPPQYLEYLHKNPSVAAAYLQHLQPQLQQMLKTHHKFQRQHMLCDIERFEKIYQQQNEDLENKLFLAGHKQNSLITNTGSTPNKLSKALSPPFINIIRQRPVTATAAANFQPPNLNSLPSALLSPLTSPFSCKPPTLLGHTPFVSNHALALQHIHASNFQNHALSMSNNHASSLQIHPNQNTHHHQQHHPHPSAPNSPSRASSSSASMPVSPISASVPPRSPYETKGSYECVKCGKQFSTPHGLEVHVRRTHSGKRPYACDICNKTFGHAVSLAQHRSVHTQERSFQCQQCGKSFKRSSTLSTHLLIHSDTRPYPCPYCGKRFHQKSDMKKHTYIHTGKTYTYSNHVTVLCFNVS</sequence>
<feature type="compositionally biased region" description="Low complexity" evidence="6">
    <location>
        <begin position="12"/>
        <end position="39"/>
    </location>
</feature>
<dbReference type="FunFam" id="3.30.160.60:FF:000208">
    <property type="entry name" value="zinc finger protein Gfi-1b"/>
    <property type="match status" value="1"/>
</dbReference>
<comment type="caution">
    <text evidence="8">The sequence shown here is derived from an EMBL/GenBank/DDBJ whole genome shotgun (WGS) entry which is preliminary data.</text>
</comment>
<feature type="compositionally biased region" description="Basic and acidic residues" evidence="6">
    <location>
        <begin position="156"/>
        <end position="176"/>
    </location>
</feature>
<dbReference type="PROSITE" id="PS00028">
    <property type="entry name" value="ZINC_FINGER_C2H2_1"/>
    <property type="match status" value="4"/>
</dbReference>
<evidence type="ECO:0000313" key="8">
    <source>
        <dbReference type="EMBL" id="GFR88314.1"/>
    </source>
</evidence>
<feature type="region of interest" description="Disordered" evidence="6">
    <location>
        <begin position="265"/>
        <end position="287"/>
    </location>
</feature>
<feature type="compositionally biased region" description="Low complexity" evidence="6">
    <location>
        <begin position="544"/>
        <end position="568"/>
    </location>
</feature>
<evidence type="ECO:0000256" key="1">
    <source>
        <dbReference type="ARBA" id="ARBA00022723"/>
    </source>
</evidence>
<dbReference type="GO" id="GO:0000978">
    <property type="term" value="F:RNA polymerase II cis-regulatory region sequence-specific DNA binding"/>
    <property type="evidence" value="ECO:0007669"/>
    <property type="project" value="TreeGrafter"/>
</dbReference>
<gene>
    <name evidence="8" type="ORF">ElyMa_000767400</name>
</gene>
<dbReference type="SMART" id="SM00355">
    <property type="entry name" value="ZnF_C2H2"/>
    <property type="match status" value="4"/>
</dbReference>
<dbReference type="InterPro" id="IPR013087">
    <property type="entry name" value="Znf_C2H2_type"/>
</dbReference>
<organism evidence="8 9">
    <name type="scientific">Elysia marginata</name>
    <dbReference type="NCBI Taxonomy" id="1093978"/>
    <lineage>
        <taxon>Eukaryota</taxon>
        <taxon>Metazoa</taxon>
        <taxon>Spiralia</taxon>
        <taxon>Lophotrochozoa</taxon>
        <taxon>Mollusca</taxon>
        <taxon>Gastropoda</taxon>
        <taxon>Heterobranchia</taxon>
        <taxon>Euthyneura</taxon>
        <taxon>Panpulmonata</taxon>
        <taxon>Sacoglossa</taxon>
        <taxon>Placobranchoidea</taxon>
        <taxon>Plakobranchidae</taxon>
        <taxon>Elysia</taxon>
    </lineage>
</organism>
<feature type="compositionally biased region" description="Basic residues" evidence="6">
    <location>
        <begin position="532"/>
        <end position="541"/>
    </location>
</feature>
<feature type="domain" description="C2H2-type" evidence="7">
    <location>
        <begin position="636"/>
        <end position="663"/>
    </location>
</feature>
<evidence type="ECO:0000259" key="7">
    <source>
        <dbReference type="PROSITE" id="PS50157"/>
    </source>
</evidence>
<feature type="domain" description="C2H2-type" evidence="7">
    <location>
        <begin position="664"/>
        <end position="691"/>
    </location>
</feature>
<dbReference type="PANTHER" id="PTHR23226">
    <property type="entry name" value="ZINC FINGER AND SCAN DOMAIN-CONTAINING"/>
    <property type="match status" value="1"/>
</dbReference>
<dbReference type="Pfam" id="PF00096">
    <property type="entry name" value="zf-C2H2"/>
    <property type="match status" value="4"/>
</dbReference>
<evidence type="ECO:0000256" key="6">
    <source>
        <dbReference type="SAM" id="MobiDB-lite"/>
    </source>
</evidence>
<accession>A0AAV4GSR1</accession>
<dbReference type="PROSITE" id="PS50157">
    <property type="entry name" value="ZINC_FINGER_C2H2_2"/>
    <property type="match status" value="4"/>
</dbReference>
<dbReference type="FunFam" id="3.30.160.60:FF:000245">
    <property type="entry name" value="zinc finger protein Gfi-1"/>
    <property type="match status" value="1"/>
</dbReference>
<dbReference type="SUPFAM" id="SSF57667">
    <property type="entry name" value="beta-beta-alpha zinc fingers"/>
    <property type="match status" value="2"/>
</dbReference>
<evidence type="ECO:0000256" key="2">
    <source>
        <dbReference type="ARBA" id="ARBA00022737"/>
    </source>
</evidence>
<protein>
    <submittedName>
        <fullName evidence="8">Zinc finger protein Gfi-1</fullName>
    </submittedName>
</protein>
<keyword evidence="9" id="KW-1185">Reference proteome</keyword>